<comment type="caution">
    <text evidence="2">The sequence shown here is derived from an EMBL/GenBank/DDBJ whole genome shotgun (WGS) entry which is preliminary data.</text>
</comment>
<keyword evidence="1" id="KW-0472">Membrane</keyword>
<sequence length="61" mass="7005">MLHRFWQIFSSTIAAFFGVQTEKNRQRDFQTTSPIPFIVMGLILAFIFVAGLLFIVKQVLA</sequence>
<keyword evidence="1" id="KW-0812">Transmembrane</keyword>
<dbReference type="Pfam" id="PF11174">
    <property type="entry name" value="DUF2970"/>
    <property type="match status" value="1"/>
</dbReference>
<dbReference type="RefSeq" id="WP_220778477.1">
    <property type="nucleotide sequence ID" value="NZ_BPEY01000002.1"/>
</dbReference>
<keyword evidence="1" id="KW-1133">Transmembrane helix</keyword>
<dbReference type="EMBL" id="BPEY01000002">
    <property type="protein sequence ID" value="GIU40536.1"/>
    <property type="molecule type" value="Genomic_DNA"/>
</dbReference>
<gene>
    <name evidence="2" type="ORF">TUM4438_01990</name>
</gene>
<proteinExistence type="predicted"/>
<organism evidence="2 3">
    <name type="scientific">Shewanella sairae</name>
    <dbReference type="NCBI Taxonomy" id="190310"/>
    <lineage>
        <taxon>Bacteria</taxon>
        <taxon>Pseudomonadati</taxon>
        <taxon>Pseudomonadota</taxon>
        <taxon>Gammaproteobacteria</taxon>
        <taxon>Alteromonadales</taxon>
        <taxon>Shewanellaceae</taxon>
        <taxon>Shewanella</taxon>
    </lineage>
</organism>
<name>A0ABQ4NZJ4_9GAMM</name>
<keyword evidence="3" id="KW-1185">Reference proteome</keyword>
<dbReference type="InterPro" id="IPR021344">
    <property type="entry name" value="DUF2970"/>
</dbReference>
<feature type="transmembrane region" description="Helical" evidence="1">
    <location>
        <begin position="37"/>
        <end position="56"/>
    </location>
</feature>
<protein>
    <submittedName>
        <fullName evidence="2">DUF2970 domain-containing protein</fullName>
    </submittedName>
</protein>
<dbReference type="Proteomes" id="UP000887104">
    <property type="component" value="Unassembled WGS sequence"/>
</dbReference>
<evidence type="ECO:0000313" key="2">
    <source>
        <dbReference type="EMBL" id="GIU40536.1"/>
    </source>
</evidence>
<reference evidence="2" key="1">
    <citation type="submission" date="2021-05" db="EMBL/GenBank/DDBJ databases">
        <title>Molecular characterization for Shewanella algae harboring chromosomal blaOXA-55-like strains isolated from clinical and environment sample.</title>
        <authorList>
            <person name="Ohama Y."/>
            <person name="Aoki K."/>
            <person name="Harada S."/>
            <person name="Moriya K."/>
            <person name="Ishii Y."/>
            <person name="Tateda K."/>
        </authorList>
    </citation>
    <scope>NUCLEOTIDE SEQUENCE</scope>
    <source>
        <strain evidence="2">JCM 11563</strain>
    </source>
</reference>
<accession>A0ABQ4NZJ4</accession>
<evidence type="ECO:0000313" key="3">
    <source>
        <dbReference type="Proteomes" id="UP000887104"/>
    </source>
</evidence>
<evidence type="ECO:0000256" key="1">
    <source>
        <dbReference type="SAM" id="Phobius"/>
    </source>
</evidence>